<feature type="domain" description="Xylanolytic transcriptional activator regulatory" evidence="8">
    <location>
        <begin position="234"/>
        <end position="308"/>
    </location>
</feature>
<keyword evidence="3" id="KW-0805">Transcription regulation</keyword>
<feature type="compositionally biased region" description="Low complexity" evidence="7">
    <location>
        <begin position="46"/>
        <end position="63"/>
    </location>
</feature>
<dbReference type="InterPro" id="IPR051430">
    <property type="entry name" value="Fungal_TF_Env_Response"/>
</dbReference>
<sequence length="621" mass="68806">MTTWATNTGEGPAFATPNNTDINHSAFELDSLRARINELEDKLSRATSTASSASPTAAPPTSTQTVQTFREMIEAIEPHLRSGSSNLITNMQRAKILARSIKAQRSPAWPTPPTKDLPPRSICYQLIAGYLRTMERIYRVLHVPSFQSTYESIWVNDAEPNTGFLIMLKLVLAIGTTLHDDSISMRADAIRWVYEAQTWLSSPTFKSQLGIPYLQTSILLLLARELVDVGSELVWISVGAVYRTAVYIGLHKDPSQLPQMTLLEAEMRRRIWNTILELSLQMSMLSGGPPCVSLGAFDTSPPGNFDDEQLLKTDAIARPDNVFTSSSVAIVLRKTLSIRLTILEFLNGLSSNGTYEETLRIDSLLRAAYKILRRTLQAFTIGAFSLPSPFALQAIEFIMQRYITCLHLPFFASALNDPMYAYSRKATIESSLKIWGLACAASSNGLFPADDTDVSRMSRCTAGFFRAYAFHAATFLAAEWRMRLQDEQDDVDLMSGSLSSVVEDASSWYLRCIQAGETGVKGYLLLRLLEAWIDGTKRQVSKADLPVLLVKASEQAVDICMPILEAAAGAKEQSTSPFEEGRSGIGSFDFEFLSEPMEDWDMLIAETFDLGDVESFGGFML</sequence>
<dbReference type="PANTHER" id="PTHR31944:SF131">
    <property type="entry name" value="HEME-RESPONSIVE ZINC FINGER TRANSCRIPTION FACTOR HAP1"/>
    <property type="match status" value="1"/>
</dbReference>
<organism evidence="9 10">
    <name type="scientific">Stemphylium lycopersici</name>
    <name type="common">Tomato gray leaf spot disease fungus</name>
    <name type="synonym">Thyrospora lycopersici</name>
    <dbReference type="NCBI Taxonomy" id="183478"/>
    <lineage>
        <taxon>Eukaryota</taxon>
        <taxon>Fungi</taxon>
        <taxon>Dikarya</taxon>
        <taxon>Ascomycota</taxon>
        <taxon>Pezizomycotina</taxon>
        <taxon>Dothideomycetes</taxon>
        <taxon>Pleosporomycetidae</taxon>
        <taxon>Pleosporales</taxon>
        <taxon>Pleosporineae</taxon>
        <taxon>Pleosporaceae</taxon>
        <taxon>Stemphylium</taxon>
    </lineage>
</organism>
<name>A0A364N998_STELY</name>
<dbReference type="InterPro" id="IPR007219">
    <property type="entry name" value="XnlR_reg_dom"/>
</dbReference>
<keyword evidence="4" id="KW-0238">DNA-binding</keyword>
<dbReference type="GO" id="GO:0005634">
    <property type="term" value="C:nucleus"/>
    <property type="evidence" value="ECO:0007669"/>
    <property type="project" value="TreeGrafter"/>
</dbReference>
<protein>
    <submittedName>
        <fullName evidence="9">C6 zinc finger domain-containing protein</fullName>
    </submittedName>
</protein>
<comment type="caution">
    <text evidence="9">The sequence shown here is derived from an EMBL/GenBank/DDBJ whole genome shotgun (WGS) entry which is preliminary data.</text>
</comment>
<evidence type="ECO:0000256" key="3">
    <source>
        <dbReference type="ARBA" id="ARBA00023015"/>
    </source>
</evidence>
<evidence type="ECO:0000256" key="5">
    <source>
        <dbReference type="ARBA" id="ARBA00023163"/>
    </source>
</evidence>
<dbReference type="SMART" id="SM00906">
    <property type="entry name" value="Fungal_trans"/>
    <property type="match status" value="1"/>
</dbReference>
<evidence type="ECO:0000313" key="10">
    <source>
        <dbReference type="Proteomes" id="UP000249619"/>
    </source>
</evidence>
<proteinExistence type="predicted"/>
<evidence type="ECO:0000256" key="2">
    <source>
        <dbReference type="ARBA" id="ARBA00022833"/>
    </source>
</evidence>
<evidence type="ECO:0000256" key="6">
    <source>
        <dbReference type="ARBA" id="ARBA00023242"/>
    </source>
</evidence>
<dbReference type="GO" id="GO:0000978">
    <property type="term" value="F:RNA polymerase II cis-regulatory region sequence-specific DNA binding"/>
    <property type="evidence" value="ECO:0007669"/>
    <property type="project" value="TreeGrafter"/>
</dbReference>
<reference evidence="10" key="1">
    <citation type="submission" date="2018-05" db="EMBL/GenBank/DDBJ databases">
        <title>Draft genome sequence of Stemphylium lycopersici strain CIDEFI 213.</title>
        <authorList>
            <person name="Medina R."/>
            <person name="Franco M.E.E."/>
            <person name="Lucentini C.G."/>
            <person name="Saparrat M.C.N."/>
            <person name="Balatti P.A."/>
        </authorList>
    </citation>
    <scope>NUCLEOTIDE SEQUENCE [LARGE SCALE GENOMIC DNA]</scope>
    <source>
        <strain evidence="10">CIDEFI 213</strain>
    </source>
</reference>
<keyword evidence="10" id="KW-1185">Reference proteome</keyword>
<keyword evidence="6" id="KW-0539">Nucleus</keyword>
<evidence type="ECO:0000256" key="1">
    <source>
        <dbReference type="ARBA" id="ARBA00022723"/>
    </source>
</evidence>
<dbReference type="EMBL" id="QGDH01000030">
    <property type="protein sequence ID" value="RAR13830.1"/>
    <property type="molecule type" value="Genomic_DNA"/>
</dbReference>
<keyword evidence="1" id="KW-0479">Metal-binding</keyword>
<dbReference type="Proteomes" id="UP000249619">
    <property type="component" value="Unassembled WGS sequence"/>
</dbReference>
<evidence type="ECO:0000256" key="7">
    <source>
        <dbReference type="SAM" id="MobiDB-lite"/>
    </source>
</evidence>
<evidence type="ECO:0000313" key="9">
    <source>
        <dbReference type="EMBL" id="RAR13830.1"/>
    </source>
</evidence>
<evidence type="ECO:0000256" key="4">
    <source>
        <dbReference type="ARBA" id="ARBA00023125"/>
    </source>
</evidence>
<feature type="region of interest" description="Disordered" evidence="7">
    <location>
        <begin position="1"/>
        <end position="20"/>
    </location>
</feature>
<dbReference type="STRING" id="183478.A0A364N998"/>
<evidence type="ECO:0000259" key="8">
    <source>
        <dbReference type="SMART" id="SM00906"/>
    </source>
</evidence>
<dbReference type="AlphaFoldDB" id="A0A364N998"/>
<dbReference type="GO" id="GO:0008270">
    <property type="term" value="F:zinc ion binding"/>
    <property type="evidence" value="ECO:0007669"/>
    <property type="project" value="InterPro"/>
</dbReference>
<gene>
    <name evidence="9" type="ORF">DDE83_002867</name>
</gene>
<dbReference type="CDD" id="cd12148">
    <property type="entry name" value="fungal_TF_MHR"/>
    <property type="match status" value="1"/>
</dbReference>
<accession>A0A364N998</accession>
<feature type="region of interest" description="Disordered" evidence="7">
    <location>
        <begin position="43"/>
        <end position="64"/>
    </location>
</feature>
<dbReference type="PANTHER" id="PTHR31944">
    <property type="entry name" value="HEME-RESPONSIVE ZINC FINGER TRANSCRIPTION FACTOR HAP1"/>
    <property type="match status" value="1"/>
</dbReference>
<keyword evidence="5" id="KW-0804">Transcription</keyword>
<keyword evidence="2" id="KW-0862">Zinc</keyword>
<dbReference type="GO" id="GO:0001228">
    <property type="term" value="F:DNA-binding transcription activator activity, RNA polymerase II-specific"/>
    <property type="evidence" value="ECO:0007669"/>
    <property type="project" value="TreeGrafter"/>
</dbReference>
<dbReference type="Pfam" id="PF04082">
    <property type="entry name" value="Fungal_trans"/>
    <property type="match status" value="1"/>
</dbReference>
<dbReference type="GO" id="GO:0006351">
    <property type="term" value="P:DNA-templated transcription"/>
    <property type="evidence" value="ECO:0007669"/>
    <property type="project" value="InterPro"/>
</dbReference>